<evidence type="ECO:0000256" key="3">
    <source>
        <dbReference type="ARBA" id="ARBA00022722"/>
    </source>
</evidence>
<comment type="similarity">
    <text evidence="1">Belongs to the HicA mRNA interferase family.</text>
</comment>
<dbReference type="AlphaFoldDB" id="A0A2W1JJQ8"/>
<dbReference type="InterPro" id="IPR038570">
    <property type="entry name" value="HicA_sf"/>
</dbReference>
<organism evidence="8 9">
    <name type="scientific">Acaryochloris thomasi RCC1774</name>
    <dbReference type="NCBI Taxonomy" id="1764569"/>
    <lineage>
        <taxon>Bacteria</taxon>
        <taxon>Bacillati</taxon>
        <taxon>Cyanobacteriota</taxon>
        <taxon>Cyanophyceae</taxon>
        <taxon>Acaryochloridales</taxon>
        <taxon>Acaryochloridaceae</taxon>
        <taxon>Acaryochloris</taxon>
        <taxon>Acaryochloris thomasi</taxon>
    </lineage>
</organism>
<dbReference type="GO" id="GO:0004519">
    <property type="term" value="F:endonuclease activity"/>
    <property type="evidence" value="ECO:0007669"/>
    <property type="project" value="UniProtKB-KW"/>
</dbReference>
<dbReference type="Proteomes" id="UP000248857">
    <property type="component" value="Unassembled WGS sequence"/>
</dbReference>
<dbReference type="RefSeq" id="WP_110985913.1">
    <property type="nucleotide sequence ID" value="NZ_CAWNWM010000005.1"/>
</dbReference>
<evidence type="ECO:0000313" key="9">
    <source>
        <dbReference type="Proteomes" id="UP000248857"/>
    </source>
</evidence>
<keyword evidence="5" id="KW-0378">Hydrolase</keyword>
<reference evidence="8 9" key="1">
    <citation type="journal article" date="2018" name="Sci. Rep.">
        <title>A novel species of the marine cyanobacterium Acaryochloris with a unique pigment content and lifestyle.</title>
        <authorList>
            <person name="Partensky F."/>
            <person name="Six C."/>
            <person name="Ratin M."/>
            <person name="Garczarek L."/>
            <person name="Vaulot D."/>
            <person name="Probert I."/>
            <person name="Calteau A."/>
            <person name="Gourvil P."/>
            <person name="Marie D."/>
            <person name="Grebert T."/>
            <person name="Bouchier C."/>
            <person name="Le Panse S."/>
            <person name="Gachenot M."/>
            <person name="Rodriguez F."/>
            <person name="Garrido J.L."/>
        </authorList>
    </citation>
    <scope>NUCLEOTIDE SEQUENCE [LARGE SCALE GENOMIC DNA]</scope>
    <source>
        <strain evidence="8 9">RCC1774</strain>
    </source>
</reference>
<evidence type="ECO:0000256" key="7">
    <source>
        <dbReference type="ARBA" id="ARBA00023016"/>
    </source>
</evidence>
<dbReference type="OrthoDB" id="9811409at2"/>
<evidence type="ECO:0000256" key="6">
    <source>
        <dbReference type="ARBA" id="ARBA00022884"/>
    </source>
</evidence>
<keyword evidence="7" id="KW-0346">Stress response</keyword>
<evidence type="ECO:0000256" key="1">
    <source>
        <dbReference type="ARBA" id="ARBA00006620"/>
    </source>
</evidence>
<name>A0A2W1JJQ8_9CYAN</name>
<keyword evidence="9" id="KW-1185">Reference proteome</keyword>
<dbReference type="Gene3D" id="3.30.920.30">
    <property type="entry name" value="Hypothetical protein"/>
    <property type="match status" value="1"/>
</dbReference>
<accession>A0A2W1JJQ8</accession>
<protein>
    <recommendedName>
        <fullName evidence="10">YcfA-like protein</fullName>
    </recommendedName>
</protein>
<dbReference type="GO" id="GO:0016787">
    <property type="term" value="F:hydrolase activity"/>
    <property type="evidence" value="ECO:0007669"/>
    <property type="project" value="UniProtKB-KW"/>
</dbReference>
<dbReference type="GO" id="GO:0003729">
    <property type="term" value="F:mRNA binding"/>
    <property type="evidence" value="ECO:0007669"/>
    <property type="project" value="InterPro"/>
</dbReference>
<evidence type="ECO:0008006" key="10">
    <source>
        <dbReference type="Google" id="ProtNLM"/>
    </source>
</evidence>
<evidence type="ECO:0000256" key="2">
    <source>
        <dbReference type="ARBA" id="ARBA00022649"/>
    </source>
</evidence>
<keyword evidence="3" id="KW-0540">Nuclease</keyword>
<dbReference type="Pfam" id="PF07927">
    <property type="entry name" value="HicA_toxin"/>
    <property type="match status" value="1"/>
</dbReference>
<keyword evidence="2" id="KW-1277">Toxin-antitoxin system</keyword>
<keyword evidence="4" id="KW-0255">Endonuclease</keyword>
<dbReference type="InterPro" id="IPR012933">
    <property type="entry name" value="HicA_mRNA_interferase"/>
</dbReference>
<dbReference type="SUPFAM" id="SSF54786">
    <property type="entry name" value="YcfA/nrd intein domain"/>
    <property type="match status" value="1"/>
</dbReference>
<evidence type="ECO:0000256" key="5">
    <source>
        <dbReference type="ARBA" id="ARBA00022801"/>
    </source>
</evidence>
<comment type="caution">
    <text evidence="8">The sequence shown here is derived from an EMBL/GenBank/DDBJ whole genome shotgun (WGS) entry which is preliminary data.</text>
</comment>
<keyword evidence="6" id="KW-0694">RNA-binding</keyword>
<gene>
    <name evidence="8" type="ORF">C1752_01942</name>
</gene>
<dbReference type="EMBL" id="PQWO01000005">
    <property type="protein sequence ID" value="PZD73670.1"/>
    <property type="molecule type" value="Genomic_DNA"/>
</dbReference>
<sequence length="79" mass="9109">MPKFKQLPGPEVVKILEIFGFKIHSQRGSHIKMRRVTEIGKETLTIPNHKQLDTGTCRAIFKQASQYIPATELSKYFHI</sequence>
<evidence type="ECO:0000313" key="8">
    <source>
        <dbReference type="EMBL" id="PZD73670.1"/>
    </source>
</evidence>
<proteinExistence type="inferred from homology"/>
<evidence type="ECO:0000256" key="4">
    <source>
        <dbReference type="ARBA" id="ARBA00022759"/>
    </source>
</evidence>